<dbReference type="OrthoDB" id="8657476at2"/>
<proteinExistence type="predicted"/>
<dbReference type="InterPro" id="IPR018958">
    <property type="entry name" value="Knr4/Smi1-like_dom"/>
</dbReference>
<gene>
    <name evidence="2" type="ORF">AR543_10940</name>
</gene>
<dbReference type="STRING" id="1616788.AR543_10940"/>
<dbReference type="Gene3D" id="3.40.1580.10">
    <property type="entry name" value="SMI1/KNR4-like"/>
    <property type="match status" value="1"/>
</dbReference>
<organism evidence="2 3">
    <name type="scientific">Paenibacillus bovis</name>
    <dbReference type="NCBI Taxonomy" id="1616788"/>
    <lineage>
        <taxon>Bacteria</taxon>
        <taxon>Bacillati</taxon>
        <taxon>Bacillota</taxon>
        <taxon>Bacilli</taxon>
        <taxon>Bacillales</taxon>
        <taxon>Paenibacillaceae</taxon>
        <taxon>Paenibacillus</taxon>
    </lineage>
</organism>
<feature type="domain" description="Knr4/Smi1-like" evidence="1">
    <location>
        <begin position="11"/>
        <end position="136"/>
    </location>
</feature>
<reference evidence="2 3" key="2">
    <citation type="journal article" date="2016" name="Int. J. Syst. Evol. Microbiol.">
        <title>Paenibacillus bovis sp. nov., isolated from raw yak (Bos grunniens) milk.</title>
        <authorList>
            <person name="Gao C."/>
            <person name="Han J."/>
            <person name="Liu Z."/>
            <person name="Xu X."/>
            <person name="Hang F."/>
            <person name="Wu Z."/>
        </authorList>
    </citation>
    <scope>NUCLEOTIDE SEQUENCE [LARGE SCALE GENOMIC DNA]</scope>
    <source>
        <strain evidence="2 3">BD3526</strain>
    </source>
</reference>
<dbReference type="Proteomes" id="UP000078148">
    <property type="component" value="Chromosome"/>
</dbReference>
<dbReference type="SUPFAM" id="SSF160631">
    <property type="entry name" value="SMI1/KNR4-like"/>
    <property type="match status" value="1"/>
</dbReference>
<dbReference type="SMART" id="SM00860">
    <property type="entry name" value="SMI1_KNR4"/>
    <property type="match status" value="1"/>
</dbReference>
<dbReference type="KEGG" id="pbv:AR543_10940"/>
<name>A0A172ZFQ1_9BACL</name>
<accession>A0A172ZFQ1</accession>
<reference evidence="3" key="1">
    <citation type="submission" date="2015-10" db="EMBL/GenBank/DDBJ databases">
        <title>Genome of Paenibacillus bovis sp. nov.</title>
        <authorList>
            <person name="Wu Z."/>
            <person name="Gao C."/>
            <person name="Liu Z."/>
            <person name="Zheng H."/>
        </authorList>
    </citation>
    <scope>NUCLEOTIDE SEQUENCE [LARGE SCALE GENOMIC DNA]</scope>
    <source>
        <strain evidence="3">BD3526</strain>
    </source>
</reference>
<sequence length="137" mass="16085">MRPVLECCEQPLTEKDFQELEKQMGRPFPPAFKQYYLHYNGGYLPEDREGNAVIVGGFNSIRYGKLPAEKLYADLLENFEQLEGLFPFAYDQGGNSFLISLRSEPDYNNIYVWLMDLKELRFITDSFEDFLVFLLEE</sequence>
<evidence type="ECO:0000313" key="2">
    <source>
        <dbReference type="EMBL" id="ANF96466.1"/>
    </source>
</evidence>
<keyword evidence="3" id="KW-1185">Reference proteome</keyword>
<evidence type="ECO:0000313" key="3">
    <source>
        <dbReference type="Proteomes" id="UP000078148"/>
    </source>
</evidence>
<dbReference type="InterPro" id="IPR037883">
    <property type="entry name" value="Knr4/Smi1-like_sf"/>
</dbReference>
<dbReference type="RefSeq" id="WP_060534347.1">
    <property type="nucleotide sequence ID" value="NZ_CP013023.1"/>
</dbReference>
<dbReference type="AlphaFoldDB" id="A0A172ZFQ1"/>
<protein>
    <recommendedName>
        <fullName evidence="1">Knr4/Smi1-like domain-containing protein</fullName>
    </recommendedName>
</protein>
<evidence type="ECO:0000259" key="1">
    <source>
        <dbReference type="SMART" id="SM00860"/>
    </source>
</evidence>
<dbReference type="EMBL" id="CP013023">
    <property type="protein sequence ID" value="ANF96466.1"/>
    <property type="molecule type" value="Genomic_DNA"/>
</dbReference>
<dbReference type="Pfam" id="PF09346">
    <property type="entry name" value="SMI1_KNR4"/>
    <property type="match status" value="1"/>
</dbReference>